<accession>A0A4Q9LRY5</accession>
<evidence type="ECO:0000313" key="2">
    <source>
        <dbReference type="Proteomes" id="UP000292282"/>
    </source>
</evidence>
<dbReference type="AlphaFoldDB" id="A0A4Q9LRY5"/>
<dbReference type="OrthoDB" id="2191972at2759"/>
<name>A0A4Q9LRY5_9MICR</name>
<keyword evidence="2" id="KW-1185">Reference proteome</keyword>
<dbReference type="STRING" id="1176355.A0A4Q9LRY5"/>
<evidence type="ECO:0000313" key="1">
    <source>
        <dbReference type="EMBL" id="TBU11279.1"/>
    </source>
</evidence>
<reference evidence="1 2" key="1">
    <citation type="submission" date="2017-12" db="EMBL/GenBank/DDBJ databases">
        <authorList>
            <person name="Pombert J.-F."/>
            <person name="Haag K.L."/>
            <person name="Ebert D."/>
        </authorList>
    </citation>
    <scope>NUCLEOTIDE SEQUENCE [LARGE SCALE GENOMIC DNA]</scope>
    <source>
        <strain evidence="1">IL-G-3</strain>
    </source>
</reference>
<dbReference type="VEuPathDB" id="MicrosporidiaDB:CWI38_1287p0030"/>
<comment type="caution">
    <text evidence="1">The sequence shown here is derived from an EMBL/GenBank/DDBJ whole genome shotgun (WGS) entry which is preliminary data.</text>
</comment>
<proteinExistence type="predicted"/>
<gene>
    <name evidence="1" type="ORF">CWI38_1287p0030</name>
</gene>
<feature type="non-terminal residue" evidence="1">
    <location>
        <position position="1"/>
    </location>
</feature>
<organism evidence="1 2">
    <name type="scientific">Hamiltosporidium tvaerminnensis</name>
    <dbReference type="NCBI Taxonomy" id="1176355"/>
    <lineage>
        <taxon>Eukaryota</taxon>
        <taxon>Fungi</taxon>
        <taxon>Fungi incertae sedis</taxon>
        <taxon>Microsporidia</taxon>
        <taxon>Dubosqiidae</taxon>
        <taxon>Hamiltosporidium</taxon>
    </lineage>
</organism>
<dbReference type="Proteomes" id="UP000292282">
    <property type="component" value="Unassembled WGS sequence"/>
</dbReference>
<dbReference type="EMBL" id="PITK01001287">
    <property type="protein sequence ID" value="TBU11279.1"/>
    <property type="molecule type" value="Genomic_DNA"/>
</dbReference>
<protein>
    <submittedName>
        <fullName evidence="1">Uncharacterized protein</fullName>
    </submittedName>
</protein>
<sequence length="206" mass="24513">LESNLGVKNSDPSKQVEFIQNQFKSIADYEKKVAANIETFIQSSLDNKSLQKINVFDNLLRKFKFIESDFDTLMDNKVDKNVYYDIIFKLKRYLEKIKNNIFSLEKSKALELYKNVSQLEYFFRTESEDVDVNVQNFIKSEAEEMKKNKQSDCKDLLTLLILKHINIILLDYSNYFKGTDNKHNEESDLEEENIYNYENRFNPEVY</sequence>